<organism evidence="7">
    <name type="scientific">freshwater metagenome</name>
    <dbReference type="NCBI Taxonomy" id="449393"/>
    <lineage>
        <taxon>unclassified sequences</taxon>
        <taxon>metagenomes</taxon>
        <taxon>ecological metagenomes</taxon>
    </lineage>
</organism>
<comment type="subcellular location">
    <subcellularLocation>
        <location evidence="1">Membrane</location>
        <topology evidence="1">Multi-pass membrane protein</topology>
    </subcellularLocation>
</comment>
<dbReference type="InterPro" id="IPR001750">
    <property type="entry name" value="ND/Mrp_TM"/>
</dbReference>
<feature type="transmembrane region" description="Helical" evidence="5">
    <location>
        <begin position="383"/>
        <end position="409"/>
    </location>
</feature>
<feature type="transmembrane region" description="Helical" evidence="5">
    <location>
        <begin position="421"/>
        <end position="445"/>
    </location>
</feature>
<dbReference type="GO" id="GO:0042773">
    <property type="term" value="P:ATP synthesis coupled electron transport"/>
    <property type="evidence" value="ECO:0007669"/>
    <property type="project" value="InterPro"/>
</dbReference>
<evidence type="ECO:0000256" key="4">
    <source>
        <dbReference type="ARBA" id="ARBA00023136"/>
    </source>
</evidence>
<dbReference type="Pfam" id="PF00361">
    <property type="entry name" value="Proton_antipo_M"/>
    <property type="match status" value="1"/>
</dbReference>
<feature type="transmembrane region" description="Helical" evidence="5">
    <location>
        <begin position="457"/>
        <end position="478"/>
    </location>
</feature>
<dbReference type="HAMAP" id="MF_00445">
    <property type="entry name" value="NDH1_NuoN_1"/>
    <property type="match status" value="1"/>
</dbReference>
<protein>
    <submittedName>
        <fullName evidence="7">Unannotated protein</fullName>
    </submittedName>
</protein>
<dbReference type="PANTHER" id="PTHR22773">
    <property type="entry name" value="NADH DEHYDROGENASE"/>
    <property type="match status" value="1"/>
</dbReference>
<feature type="transmembrane region" description="Helical" evidence="5">
    <location>
        <begin position="213"/>
        <end position="242"/>
    </location>
</feature>
<evidence type="ECO:0000256" key="1">
    <source>
        <dbReference type="ARBA" id="ARBA00004141"/>
    </source>
</evidence>
<evidence type="ECO:0000256" key="5">
    <source>
        <dbReference type="SAM" id="Phobius"/>
    </source>
</evidence>
<keyword evidence="4 5" id="KW-0472">Membrane</keyword>
<accession>A0A6J6VX61</accession>
<dbReference type="EMBL" id="CAFAAB010000007">
    <property type="protein sequence ID" value="CAB4775067.1"/>
    <property type="molecule type" value="Genomic_DNA"/>
</dbReference>
<feature type="transmembrane region" description="Helical" evidence="5">
    <location>
        <begin position="172"/>
        <end position="193"/>
    </location>
</feature>
<dbReference type="GO" id="GO:0016020">
    <property type="term" value="C:membrane"/>
    <property type="evidence" value="ECO:0007669"/>
    <property type="project" value="UniProtKB-SubCell"/>
</dbReference>
<feature type="domain" description="NADH:quinone oxidoreductase/Mrp antiporter transmembrane" evidence="6">
    <location>
        <begin position="137"/>
        <end position="432"/>
    </location>
</feature>
<evidence type="ECO:0000256" key="3">
    <source>
        <dbReference type="ARBA" id="ARBA00022989"/>
    </source>
</evidence>
<reference evidence="7" key="1">
    <citation type="submission" date="2020-05" db="EMBL/GenBank/DDBJ databases">
        <authorList>
            <person name="Chiriac C."/>
            <person name="Salcher M."/>
            <person name="Ghai R."/>
            <person name="Kavagutti S V."/>
        </authorList>
    </citation>
    <scope>NUCLEOTIDE SEQUENCE</scope>
</reference>
<proteinExistence type="inferred from homology"/>
<dbReference type="AlphaFoldDB" id="A0A6J6VX61"/>
<dbReference type="InterPro" id="IPR010096">
    <property type="entry name" value="NADH-Q_OxRdtase_suN/2"/>
</dbReference>
<feature type="transmembrane region" description="Helical" evidence="5">
    <location>
        <begin position="287"/>
        <end position="306"/>
    </location>
</feature>
<feature type="transmembrane region" description="Helical" evidence="5">
    <location>
        <begin position="254"/>
        <end position="275"/>
    </location>
</feature>
<sequence>MIAKVAQLAMPSVHYLAIAPILVLLGGSLSLMFVTAMTRARVSAVVATSVTVVTAVSAFALSFFQWRDVSMHGSTTTLAHAIALDGFGVLASAAIALGVGLTALVAHDWAHRAHVVGAEFHILALASASGAMMMAQANDLIVIFLGLEILSIGLYVLVAFDRHRSGSAEAALKYFLLGGFASAIFIYGVALTYGGAGSTNLSSIAYFLAHNFILQPGVLVAGLGLMLVGFAFKVAAVPFHVWSPDVYEGAPSPVTGYMASIVKVGAFAAVLRVIFGALTTQSESWRPLVWGLVVLSTLIGAAVALVQRNIKRLLAYSSISQAGFMLLGLWSASPSGVAGTLYYVVTYLPVVIATFAVVTLVGGEGETSHDLDHYRGLARRQPLLGAAFAVLLLSQAGAPFTTGFFAKFAVITSAVDAGGSWLAVIAMVAAAIGGFFYVRLVLSLYSDDEGAGVRVAVPRLTGAVIAIGSVSAVLFGVWPGPIANLAHHAYLLLP</sequence>
<keyword evidence="3 5" id="KW-1133">Transmembrane helix</keyword>
<feature type="transmembrane region" description="Helical" evidence="5">
    <location>
        <begin position="86"/>
        <end position="106"/>
    </location>
</feature>
<dbReference type="NCBIfam" id="TIGR01770">
    <property type="entry name" value="NDH_I_N"/>
    <property type="match status" value="1"/>
</dbReference>
<feature type="transmembrane region" description="Helical" evidence="5">
    <location>
        <begin position="12"/>
        <end position="35"/>
    </location>
</feature>
<feature type="transmembrane region" description="Helical" evidence="5">
    <location>
        <begin position="140"/>
        <end position="160"/>
    </location>
</feature>
<evidence type="ECO:0000259" key="6">
    <source>
        <dbReference type="Pfam" id="PF00361"/>
    </source>
</evidence>
<dbReference type="GO" id="GO:0008137">
    <property type="term" value="F:NADH dehydrogenase (ubiquinone) activity"/>
    <property type="evidence" value="ECO:0007669"/>
    <property type="project" value="InterPro"/>
</dbReference>
<keyword evidence="2 5" id="KW-0812">Transmembrane</keyword>
<evidence type="ECO:0000313" key="7">
    <source>
        <dbReference type="EMBL" id="CAB4775067.1"/>
    </source>
</evidence>
<name>A0A6J6VX61_9ZZZZ</name>
<feature type="transmembrane region" description="Helical" evidence="5">
    <location>
        <begin position="42"/>
        <end position="66"/>
    </location>
</feature>
<feature type="transmembrane region" description="Helical" evidence="5">
    <location>
        <begin position="342"/>
        <end position="362"/>
    </location>
</feature>
<gene>
    <name evidence="7" type="ORF">UFOPK2958_00141</name>
</gene>
<evidence type="ECO:0000256" key="2">
    <source>
        <dbReference type="ARBA" id="ARBA00022692"/>
    </source>
</evidence>